<protein>
    <submittedName>
        <fullName evidence="3">Fibrinogen-like protein 1-like</fullName>
    </submittedName>
</protein>
<evidence type="ECO:0000313" key="2">
    <source>
        <dbReference type="Proteomes" id="UP000694865"/>
    </source>
</evidence>
<dbReference type="GeneID" id="102808853"/>
<dbReference type="InterPro" id="IPR050373">
    <property type="entry name" value="Fibrinogen_C-term_domain"/>
</dbReference>
<dbReference type="PROSITE" id="PS51406">
    <property type="entry name" value="FIBRINOGEN_C_2"/>
    <property type="match status" value="1"/>
</dbReference>
<evidence type="ECO:0000313" key="3">
    <source>
        <dbReference type="RefSeq" id="XP_006813786.1"/>
    </source>
</evidence>
<dbReference type="InterPro" id="IPR014716">
    <property type="entry name" value="Fibrinogen_a/b/g_C_1"/>
</dbReference>
<dbReference type="RefSeq" id="XP_006813786.1">
    <property type="nucleotide sequence ID" value="XM_006813723.1"/>
</dbReference>
<dbReference type="SMART" id="SM00186">
    <property type="entry name" value="FBG"/>
    <property type="match status" value="1"/>
</dbReference>
<dbReference type="SUPFAM" id="SSF56496">
    <property type="entry name" value="Fibrinogen C-terminal domain-like"/>
    <property type="match status" value="1"/>
</dbReference>
<dbReference type="PANTHER" id="PTHR19143:SF394">
    <property type="entry name" value="ANGIOPOIETIN-RELATED PROTEIN 3-LIKE"/>
    <property type="match status" value="1"/>
</dbReference>
<dbReference type="Proteomes" id="UP000694865">
    <property type="component" value="Unplaced"/>
</dbReference>
<sequence>TTRTWAEYKEGFGNTEGEYWIGNNIIHHLTNQATYKLRIDLKKWSGITSYTDYDVFMIENEDNNYKLHLGKSTGLAGDSLNNNEQLFSTIDRDNNNYCARDHLGGWWYDDNDCRQANLNGFYSDPMASRNWALITWYTFNLESPLKGVTMKIQKNI</sequence>
<dbReference type="Gene3D" id="3.90.215.10">
    <property type="entry name" value="Gamma Fibrinogen, chain A, domain 1"/>
    <property type="match status" value="1"/>
</dbReference>
<proteinExistence type="predicted"/>
<feature type="non-terminal residue" evidence="3">
    <location>
        <position position="1"/>
    </location>
</feature>
<dbReference type="InterPro" id="IPR002181">
    <property type="entry name" value="Fibrinogen_a/b/g_C_dom"/>
</dbReference>
<accession>A0ABM0M195</accession>
<dbReference type="Pfam" id="PF00147">
    <property type="entry name" value="Fibrinogen_C"/>
    <property type="match status" value="1"/>
</dbReference>
<dbReference type="InterPro" id="IPR036056">
    <property type="entry name" value="Fibrinogen-like_C"/>
</dbReference>
<organism evidence="2 3">
    <name type="scientific">Saccoglossus kowalevskii</name>
    <name type="common">Acorn worm</name>
    <dbReference type="NCBI Taxonomy" id="10224"/>
    <lineage>
        <taxon>Eukaryota</taxon>
        <taxon>Metazoa</taxon>
        <taxon>Hemichordata</taxon>
        <taxon>Enteropneusta</taxon>
        <taxon>Harrimaniidae</taxon>
        <taxon>Saccoglossus</taxon>
    </lineage>
</organism>
<keyword evidence="2" id="KW-1185">Reference proteome</keyword>
<name>A0ABM0M195_SACKO</name>
<reference evidence="3" key="1">
    <citation type="submission" date="2025-08" db="UniProtKB">
        <authorList>
            <consortium name="RefSeq"/>
        </authorList>
    </citation>
    <scope>IDENTIFICATION</scope>
    <source>
        <tissue evidence="3">Testes</tissue>
    </source>
</reference>
<gene>
    <name evidence="3" type="primary">LOC102808853</name>
</gene>
<dbReference type="PANTHER" id="PTHR19143">
    <property type="entry name" value="FIBRINOGEN/TENASCIN/ANGIOPOEITIN"/>
    <property type="match status" value="1"/>
</dbReference>
<feature type="domain" description="Fibrinogen C-terminal" evidence="1">
    <location>
        <begin position="1"/>
        <end position="156"/>
    </location>
</feature>
<evidence type="ECO:0000259" key="1">
    <source>
        <dbReference type="PROSITE" id="PS51406"/>
    </source>
</evidence>